<dbReference type="PRINTS" id="PR00337">
    <property type="entry name" value="LEUILEVALBP"/>
</dbReference>
<keyword evidence="3" id="KW-0029">Amino-acid transport</keyword>
<dbReference type="CDD" id="cd06341">
    <property type="entry name" value="PBP1_ABC_ligand_binding-like"/>
    <property type="match status" value="1"/>
</dbReference>
<evidence type="ECO:0000313" key="5">
    <source>
        <dbReference type="EMBL" id="CAB4912842.1"/>
    </source>
</evidence>
<dbReference type="Gene3D" id="3.40.50.2300">
    <property type="match status" value="2"/>
</dbReference>
<name>A0A6J7GYM6_9ZZZZ</name>
<evidence type="ECO:0000256" key="1">
    <source>
        <dbReference type="ARBA" id="ARBA00022448"/>
    </source>
</evidence>
<dbReference type="Pfam" id="PF13458">
    <property type="entry name" value="Peripla_BP_6"/>
    <property type="match status" value="1"/>
</dbReference>
<protein>
    <submittedName>
        <fullName evidence="5">Unannotated protein</fullName>
    </submittedName>
</protein>
<evidence type="ECO:0000256" key="2">
    <source>
        <dbReference type="ARBA" id="ARBA00022729"/>
    </source>
</evidence>
<keyword evidence="2" id="KW-0732">Signal</keyword>
<dbReference type="PANTHER" id="PTHR30483:SF38">
    <property type="entry name" value="BLR7848 PROTEIN"/>
    <property type="match status" value="1"/>
</dbReference>
<gene>
    <name evidence="5" type="ORF">UFOPK3495_01693</name>
</gene>
<evidence type="ECO:0000259" key="4">
    <source>
        <dbReference type="Pfam" id="PF13458"/>
    </source>
</evidence>
<dbReference type="InterPro" id="IPR028081">
    <property type="entry name" value="Leu-bd"/>
</dbReference>
<dbReference type="PANTHER" id="PTHR30483">
    <property type="entry name" value="LEUCINE-SPECIFIC-BINDING PROTEIN"/>
    <property type="match status" value="1"/>
</dbReference>
<evidence type="ECO:0000256" key="3">
    <source>
        <dbReference type="ARBA" id="ARBA00022970"/>
    </source>
</evidence>
<proteinExistence type="predicted"/>
<accession>A0A6J7GYM6</accession>
<dbReference type="GO" id="GO:0006865">
    <property type="term" value="P:amino acid transport"/>
    <property type="evidence" value="ECO:0007669"/>
    <property type="project" value="UniProtKB-KW"/>
</dbReference>
<organism evidence="5">
    <name type="scientific">freshwater metagenome</name>
    <dbReference type="NCBI Taxonomy" id="449393"/>
    <lineage>
        <taxon>unclassified sequences</taxon>
        <taxon>metagenomes</taxon>
        <taxon>ecological metagenomes</taxon>
    </lineage>
</organism>
<dbReference type="SUPFAM" id="SSF53822">
    <property type="entry name" value="Periplasmic binding protein-like I"/>
    <property type="match status" value="1"/>
</dbReference>
<feature type="domain" description="Leucine-binding protein" evidence="4">
    <location>
        <begin position="59"/>
        <end position="386"/>
    </location>
</feature>
<reference evidence="5" key="1">
    <citation type="submission" date="2020-05" db="EMBL/GenBank/DDBJ databases">
        <authorList>
            <person name="Chiriac C."/>
            <person name="Salcher M."/>
            <person name="Ghai R."/>
            <person name="Kavagutti S V."/>
        </authorList>
    </citation>
    <scope>NUCLEOTIDE SEQUENCE</scope>
</reference>
<dbReference type="InterPro" id="IPR000709">
    <property type="entry name" value="Leu_Ile_Val-bd"/>
</dbReference>
<sequence>MFNFSNKTRRSAALATGASASVLLSVMASSAMAAPAPKPTPKPTAVACPATPGVTPTDITIGWIGSKSGPAATTFLGASQGAQLRVDQENAKGGVNGRKIKLNIYDDGTNPTQQISQVQKAIGDNIFGLTSTTSTVSMYPTLKEAGIPVTGFSNPAFGTDINAFGDAGATTSATPTFATTLVLEKQKQQGATKIAIINHATASAAASQNALANLVPVLGGMTTVLRIADSPAGAHDATSEALRIKNAGADSVNYSGYIDGAISLAQAIKQQGITLKSFAVAGLSDPAVLKTANGALDGALGQTYGTAPVGVNVRAVKTFASAMKAAGLNPYSPAAPLGYVGADLFIKGLKVAGKCPTRASFISELRKVSSYDGAGMLPGKVSFVPKGIMPNGNPIICNWFTAAKGTELTPDAKTTCGGKIIDTTTGKVIYS</sequence>
<dbReference type="AlphaFoldDB" id="A0A6J7GYM6"/>
<dbReference type="EMBL" id="CAFBMC010000146">
    <property type="protein sequence ID" value="CAB4912842.1"/>
    <property type="molecule type" value="Genomic_DNA"/>
</dbReference>
<dbReference type="InterPro" id="IPR051010">
    <property type="entry name" value="BCAA_transport"/>
</dbReference>
<keyword evidence="1" id="KW-0813">Transport</keyword>
<dbReference type="InterPro" id="IPR028082">
    <property type="entry name" value="Peripla_BP_I"/>
</dbReference>